<evidence type="ECO:0000256" key="1">
    <source>
        <dbReference type="SAM" id="SignalP"/>
    </source>
</evidence>
<keyword evidence="1" id="KW-0732">Signal</keyword>
<dbReference type="GO" id="GO:0005975">
    <property type="term" value="P:carbohydrate metabolic process"/>
    <property type="evidence" value="ECO:0007669"/>
    <property type="project" value="InterPro"/>
</dbReference>
<dbReference type="OrthoDB" id="9784811at2"/>
<name>A0A4Z0M006_9GAMM</name>
<dbReference type="Proteomes" id="UP000298050">
    <property type="component" value="Unassembled WGS sequence"/>
</dbReference>
<reference evidence="2 3" key="1">
    <citation type="submission" date="2019-04" db="EMBL/GenBank/DDBJ databases">
        <title>Taxonomy of novel Haliea sp. from mangrove soil of West Coast of India.</title>
        <authorList>
            <person name="Verma A."/>
            <person name="Kumar P."/>
            <person name="Krishnamurthi S."/>
        </authorList>
    </citation>
    <scope>NUCLEOTIDE SEQUENCE [LARGE SCALE GENOMIC DNA]</scope>
    <source>
        <strain evidence="2 3">SAOS-164</strain>
    </source>
</reference>
<dbReference type="InterPro" id="IPR006837">
    <property type="entry name" value="Divergent_DAC"/>
</dbReference>
<dbReference type="Pfam" id="PF04748">
    <property type="entry name" value="Polysacc_deac_2"/>
    <property type="match status" value="1"/>
</dbReference>
<feature type="signal peptide" evidence="1">
    <location>
        <begin position="1"/>
        <end position="35"/>
    </location>
</feature>
<keyword evidence="3" id="KW-1185">Reference proteome</keyword>
<dbReference type="PANTHER" id="PTHR30105:SF2">
    <property type="entry name" value="DIVERGENT POLYSACCHARIDE DEACETYLASE SUPERFAMILY"/>
    <property type="match status" value="1"/>
</dbReference>
<accession>A0A4Z0M006</accession>
<dbReference type="EMBL" id="SRLE01000009">
    <property type="protein sequence ID" value="TGD72625.1"/>
    <property type="molecule type" value="Genomic_DNA"/>
</dbReference>
<sequence length="342" mass="36159">MKNPRHPQRRRPRPSPRALRLVLAWLLGQAGLALAAPAPTCQETPPAGIAAAQPRATVVLVIDDLGNSVRDGMAMVQLPGKLNLAILPHTPHGAELAEAGHAAGKEIMLHAPMSNAGGMALGRGALTPALAREDFDRVLAADLDAVPHVRGINNHMGSELTTLPLQMGWVMQALVRRDLFFIDSRTSRETVAAHTASAYSVPNMSRSVFLDNDAEPAAIRRQLDKLVVQALRTRVAVGIGHPYPATAAVLREAMPRLACRGIELALASEALARWGSVAHNETPEKVSSDPTLEAHFDAAGGHEGLGLGDGVLGEVEDAGGEHRVGAALRDAVDQMLQVAYAP</sequence>
<evidence type="ECO:0000313" key="3">
    <source>
        <dbReference type="Proteomes" id="UP000298050"/>
    </source>
</evidence>
<comment type="caution">
    <text evidence="2">The sequence shown here is derived from an EMBL/GenBank/DDBJ whole genome shotgun (WGS) entry which is preliminary data.</text>
</comment>
<dbReference type="AlphaFoldDB" id="A0A4Z0M006"/>
<gene>
    <name evidence="2" type="ORF">E4634_13960</name>
</gene>
<dbReference type="CDD" id="cd10936">
    <property type="entry name" value="CE4_DAC2"/>
    <property type="match status" value="1"/>
</dbReference>
<dbReference type="SUPFAM" id="SSF88713">
    <property type="entry name" value="Glycoside hydrolase/deacetylase"/>
    <property type="match status" value="1"/>
</dbReference>
<dbReference type="Gene3D" id="3.20.20.370">
    <property type="entry name" value="Glycoside hydrolase/deacetylase"/>
    <property type="match status" value="1"/>
</dbReference>
<proteinExistence type="predicted"/>
<evidence type="ECO:0000313" key="2">
    <source>
        <dbReference type="EMBL" id="TGD72625.1"/>
    </source>
</evidence>
<feature type="chain" id="PRO_5021192998" evidence="1">
    <location>
        <begin position="36"/>
        <end position="342"/>
    </location>
</feature>
<dbReference type="InterPro" id="IPR011330">
    <property type="entry name" value="Glyco_hydro/deAcase_b/a-brl"/>
</dbReference>
<dbReference type="PANTHER" id="PTHR30105">
    <property type="entry name" value="UNCHARACTERIZED YIBQ-RELATED"/>
    <property type="match status" value="1"/>
</dbReference>
<organism evidence="2 3">
    <name type="scientific">Mangrovimicrobium sediminis</name>
    <dbReference type="NCBI Taxonomy" id="2562682"/>
    <lineage>
        <taxon>Bacteria</taxon>
        <taxon>Pseudomonadati</taxon>
        <taxon>Pseudomonadota</taxon>
        <taxon>Gammaproteobacteria</taxon>
        <taxon>Cellvibrionales</taxon>
        <taxon>Halieaceae</taxon>
        <taxon>Mangrovimicrobium</taxon>
    </lineage>
</organism>
<protein>
    <submittedName>
        <fullName evidence="2">Divergent polysaccharide deacetylase family protein</fullName>
    </submittedName>
</protein>